<reference evidence="2 3" key="1">
    <citation type="submission" date="2019-02" db="EMBL/GenBank/DDBJ databases">
        <title>Genomic Encyclopedia of Type Strains, Phase IV (KMG-IV): sequencing the most valuable type-strain genomes for metagenomic binning, comparative biology and taxonomic classification.</title>
        <authorList>
            <person name="Goeker M."/>
        </authorList>
    </citation>
    <scope>NUCLEOTIDE SEQUENCE [LARGE SCALE GENOMIC DNA]</scope>
    <source>
        <strain evidence="2 3">DSM 101727</strain>
    </source>
</reference>
<organism evidence="2 3">
    <name type="scientific">Herbihabitans rhizosphaerae</name>
    <dbReference type="NCBI Taxonomy" id="1872711"/>
    <lineage>
        <taxon>Bacteria</taxon>
        <taxon>Bacillati</taxon>
        <taxon>Actinomycetota</taxon>
        <taxon>Actinomycetes</taxon>
        <taxon>Pseudonocardiales</taxon>
        <taxon>Pseudonocardiaceae</taxon>
        <taxon>Herbihabitans</taxon>
    </lineage>
</organism>
<dbReference type="InterPro" id="IPR043917">
    <property type="entry name" value="DUF5753"/>
</dbReference>
<dbReference type="InterPro" id="IPR001387">
    <property type="entry name" value="Cro/C1-type_HTH"/>
</dbReference>
<sequence>MLRDMDVDPGPIVQRILLGAELREARETRGLSTAAASKALDWYSGKLSKIEAGDMKTKDADLRRAVEVYEIDAERARRLQVLATDSRRRLPPARVPEWAAKYVHLVAAASELRIWSVDTFPGTVQTEAYARAMLTESVVVSPADVDRMAEDRARRAERWETDDSTALWLIVGEEALRREIGGPPVLREQLVRVRELAERPNITVQIVPYQSGAHSSHGLAFSLITIFPGRPGVVYVEGLTSSDYLGREHARSYGVAYDRLRAVANSRIASVAMLDQRISDLT</sequence>
<evidence type="ECO:0000313" key="2">
    <source>
        <dbReference type="EMBL" id="RZS39190.1"/>
    </source>
</evidence>
<dbReference type="InterPro" id="IPR010982">
    <property type="entry name" value="Lambda_DNA-bd_dom_sf"/>
</dbReference>
<dbReference type="Pfam" id="PF19054">
    <property type="entry name" value="DUF5753"/>
    <property type="match status" value="1"/>
</dbReference>
<dbReference type="CDD" id="cd00093">
    <property type="entry name" value="HTH_XRE"/>
    <property type="match status" value="1"/>
</dbReference>
<dbReference type="AlphaFoldDB" id="A0A4Q7KST1"/>
<keyword evidence="3" id="KW-1185">Reference proteome</keyword>
<dbReference type="SUPFAM" id="SSF47413">
    <property type="entry name" value="lambda repressor-like DNA-binding domains"/>
    <property type="match status" value="1"/>
</dbReference>
<gene>
    <name evidence="2" type="ORF">EV193_104406</name>
</gene>
<proteinExistence type="predicted"/>
<name>A0A4Q7KST1_9PSEU</name>
<evidence type="ECO:0000313" key="3">
    <source>
        <dbReference type="Proteomes" id="UP000294257"/>
    </source>
</evidence>
<comment type="caution">
    <text evidence="2">The sequence shown here is derived from an EMBL/GenBank/DDBJ whole genome shotgun (WGS) entry which is preliminary data.</text>
</comment>
<accession>A0A4Q7KST1</accession>
<dbReference type="Proteomes" id="UP000294257">
    <property type="component" value="Unassembled WGS sequence"/>
</dbReference>
<evidence type="ECO:0000259" key="1">
    <source>
        <dbReference type="Pfam" id="PF19054"/>
    </source>
</evidence>
<dbReference type="Pfam" id="PF13560">
    <property type="entry name" value="HTH_31"/>
    <property type="match status" value="1"/>
</dbReference>
<protein>
    <submittedName>
        <fullName evidence="2">Helix-turn-helix protein</fullName>
    </submittedName>
</protein>
<feature type="domain" description="DUF5753" evidence="1">
    <location>
        <begin position="101"/>
        <end position="275"/>
    </location>
</feature>
<dbReference type="GO" id="GO:0003677">
    <property type="term" value="F:DNA binding"/>
    <property type="evidence" value="ECO:0007669"/>
    <property type="project" value="InterPro"/>
</dbReference>
<dbReference type="OrthoDB" id="4285266at2"/>
<dbReference type="EMBL" id="SGWQ01000004">
    <property type="protein sequence ID" value="RZS39190.1"/>
    <property type="molecule type" value="Genomic_DNA"/>
</dbReference>
<dbReference type="Gene3D" id="1.10.260.40">
    <property type="entry name" value="lambda repressor-like DNA-binding domains"/>
    <property type="match status" value="1"/>
</dbReference>